<feature type="domain" description="SGNH hydrolase-type esterase" evidence="2">
    <location>
        <begin position="56"/>
        <end position="223"/>
    </location>
</feature>
<reference evidence="3" key="1">
    <citation type="submission" date="2022-08" db="EMBL/GenBank/DDBJ databases">
        <title>Genome Sequencing of Bacteroides fragilis Group Isolates with Nanopore Technology.</title>
        <authorList>
            <person name="Tisza M.J."/>
            <person name="Smith D."/>
            <person name="Dekker J.P."/>
        </authorList>
    </citation>
    <scope>NUCLEOTIDE SEQUENCE</scope>
    <source>
        <strain evidence="3">BFG-527</strain>
    </source>
</reference>
<feature type="transmembrane region" description="Helical" evidence="1">
    <location>
        <begin position="30"/>
        <end position="49"/>
    </location>
</feature>
<evidence type="ECO:0000259" key="2">
    <source>
        <dbReference type="Pfam" id="PF13472"/>
    </source>
</evidence>
<organism evidence="3 4">
    <name type="scientific">Bacteroides faecis</name>
    <dbReference type="NCBI Taxonomy" id="674529"/>
    <lineage>
        <taxon>Bacteria</taxon>
        <taxon>Pseudomonadati</taxon>
        <taxon>Bacteroidota</taxon>
        <taxon>Bacteroidia</taxon>
        <taxon>Bacteroidales</taxon>
        <taxon>Bacteroidaceae</taxon>
        <taxon>Bacteroides</taxon>
    </lineage>
</organism>
<proteinExistence type="predicted"/>
<dbReference type="InterPro" id="IPR036514">
    <property type="entry name" value="SGNH_hydro_sf"/>
</dbReference>
<dbReference type="PANTHER" id="PTHR14209">
    <property type="entry name" value="ISOAMYL ACETATE-HYDROLYZING ESTERASE 1"/>
    <property type="match status" value="1"/>
</dbReference>
<keyword evidence="4" id="KW-1185">Reference proteome</keyword>
<dbReference type="RefSeq" id="WP_224207278.1">
    <property type="nucleotide sequence ID" value="NZ_CP081916.1"/>
</dbReference>
<keyword evidence="1" id="KW-0472">Membrane</keyword>
<accession>A0ABY5THK7</accession>
<sequence>MDCFLKGKEVLFSVETGKIVTRIQNHMTKIVRILVFAFLMLISVCGVAQDKIKIACIGNSITEGVDNYPTPLARMLGDQYEVGNFGKWGHTLLRKGDHPYMSTDAFINAQKFQPNVVIIKLGTNDSKPENWKYKDEFETDLEYMITTFQKCGSKPKIIICRCIPASNNLYGIRNEVITDEIYPIQKNVARKFHLKLVDLYSPLEHKVDSTCYVWDNVHLNKNGSLILAEHIYKAITGKKAPKLRDPFAK</sequence>
<name>A0ABY5THK7_9BACE</name>
<dbReference type="Proteomes" id="UP001060104">
    <property type="component" value="Chromosome"/>
</dbReference>
<dbReference type="Gene3D" id="3.40.50.1110">
    <property type="entry name" value="SGNH hydrolase"/>
    <property type="match status" value="1"/>
</dbReference>
<dbReference type="InterPro" id="IPR045136">
    <property type="entry name" value="Iah1-like"/>
</dbReference>
<dbReference type="Pfam" id="PF13472">
    <property type="entry name" value="Lipase_GDSL_2"/>
    <property type="match status" value="1"/>
</dbReference>
<evidence type="ECO:0000256" key="1">
    <source>
        <dbReference type="SAM" id="Phobius"/>
    </source>
</evidence>
<protein>
    <submittedName>
        <fullName evidence="3">GDSL-type esterase/lipase family protein</fullName>
    </submittedName>
</protein>
<evidence type="ECO:0000313" key="4">
    <source>
        <dbReference type="Proteomes" id="UP001060104"/>
    </source>
</evidence>
<dbReference type="PANTHER" id="PTHR14209:SF19">
    <property type="entry name" value="ISOAMYL ACETATE-HYDROLYZING ESTERASE 1 HOMOLOG"/>
    <property type="match status" value="1"/>
</dbReference>
<dbReference type="GeneID" id="69588841"/>
<keyword evidence="1" id="KW-1133">Transmembrane helix</keyword>
<dbReference type="CDD" id="cd01827">
    <property type="entry name" value="sialate_O-acetylesterase_like1"/>
    <property type="match status" value="1"/>
</dbReference>
<gene>
    <name evidence="3" type="ORF">NXY30_09725</name>
</gene>
<keyword evidence="1" id="KW-0812">Transmembrane</keyword>
<dbReference type="InterPro" id="IPR013830">
    <property type="entry name" value="SGNH_hydro"/>
</dbReference>
<dbReference type="EMBL" id="CP103141">
    <property type="protein sequence ID" value="UVQ76622.1"/>
    <property type="molecule type" value="Genomic_DNA"/>
</dbReference>
<evidence type="ECO:0000313" key="3">
    <source>
        <dbReference type="EMBL" id="UVQ76622.1"/>
    </source>
</evidence>
<dbReference type="SUPFAM" id="SSF52266">
    <property type="entry name" value="SGNH hydrolase"/>
    <property type="match status" value="1"/>
</dbReference>